<feature type="region of interest" description="Disordered" evidence="4">
    <location>
        <begin position="30"/>
        <end position="54"/>
    </location>
</feature>
<gene>
    <name evidence="5" type="ORF">NQZ67_22520</name>
</gene>
<dbReference type="Proteomes" id="UP001141950">
    <property type="component" value="Unassembled WGS sequence"/>
</dbReference>
<comment type="similarity">
    <text evidence="1">Belongs to the bacterial solute-binding protein 1 family.</text>
</comment>
<dbReference type="Gene3D" id="3.40.190.10">
    <property type="entry name" value="Periplasmic binding protein-like II"/>
    <property type="match status" value="2"/>
</dbReference>
<dbReference type="InterPro" id="IPR006059">
    <property type="entry name" value="SBP"/>
</dbReference>
<evidence type="ECO:0000256" key="4">
    <source>
        <dbReference type="SAM" id="MobiDB-lite"/>
    </source>
</evidence>
<comment type="caution">
    <text evidence="5">The sequence shown here is derived from an EMBL/GenBank/DDBJ whole genome shotgun (WGS) entry which is preliminary data.</text>
</comment>
<reference evidence="5" key="1">
    <citation type="submission" date="2022-08" db="EMBL/GenBank/DDBJ databases">
        <title>The genomic sequence of strain Paenibacillus sp. SCIV0701.</title>
        <authorList>
            <person name="Zhao H."/>
        </authorList>
    </citation>
    <scope>NUCLEOTIDE SEQUENCE</scope>
    <source>
        <strain evidence="5">SCIV0701</strain>
    </source>
</reference>
<dbReference type="SUPFAM" id="SSF53850">
    <property type="entry name" value="Periplasmic binding protein-like II"/>
    <property type="match status" value="1"/>
</dbReference>
<proteinExistence type="inferred from homology"/>
<evidence type="ECO:0000256" key="1">
    <source>
        <dbReference type="ARBA" id="ARBA00008520"/>
    </source>
</evidence>
<dbReference type="RefSeq" id="WP_257450324.1">
    <property type="nucleotide sequence ID" value="NZ_JANIPJ010000018.1"/>
</dbReference>
<keyword evidence="2" id="KW-0813">Transport</keyword>
<dbReference type="EMBL" id="JANIPJ010000018">
    <property type="protein sequence ID" value="MCR2806662.1"/>
    <property type="molecule type" value="Genomic_DNA"/>
</dbReference>
<organism evidence="5 6">
    <name type="scientific">Paenibacillus soyae</name>
    <dbReference type="NCBI Taxonomy" id="2969249"/>
    <lineage>
        <taxon>Bacteria</taxon>
        <taxon>Bacillati</taxon>
        <taxon>Bacillota</taxon>
        <taxon>Bacilli</taxon>
        <taxon>Bacillales</taxon>
        <taxon>Paenibacillaceae</taxon>
        <taxon>Paenibacillus</taxon>
    </lineage>
</organism>
<dbReference type="PROSITE" id="PS51257">
    <property type="entry name" value="PROKAR_LIPOPROTEIN"/>
    <property type="match status" value="1"/>
</dbReference>
<keyword evidence="6" id="KW-1185">Reference proteome</keyword>
<name>A0A9X2SD01_9BACL</name>
<protein>
    <submittedName>
        <fullName evidence="5">Sugar ABC transporter substrate-binding protein</fullName>
    </submittedName>
</protein>
<accession>A0A9X2SD01</accession>
<dbReference type="AlphaFoldDB" id="A0A9X2SD01"/>
<evidence type="ECO:0000313" key="5">
    <source>
        <dbReference type="EMBL" id="MCR2806662.1"/>
    </source>
</evidence>
<dbReference type="PANTHER" id="PTHR43649:SF34">
    <property type="entry name" value="ABC TRANSPORTER PERIPLASMIC-BINDING PROTEIN YCJN-RELATED"/>
    <property type="match status" value="1"/>
</dbReference>
<keyword evidence="3" id="KW-0732">Signal</keyword>
<dbReference type="CDD" id="cd13585">
    <property type="entry name" value="PBP2_TMBP_like"/>
    <property type="match status" value="1"/>
</dbReference>
<sequence length="459" mass="49525">MSKFRRTGFLIIAVMLVVGTVLGGCSGKKESAADTGGNTGAEGSPSSSDNGGDKTITVIVEGGSPAFKVATATAKEFKETSGYDVKIEAVPYIGVFDKLNAELKAKAGSYDAAIIDILWFPALADGLAPMDDLFTDEVKGDLYPNLIDGANVDGKLLGMPVWTNSKTMLYRKDLFEDAKEKENFKQQFGYDLKPPANWQEYRDVAKFFTRDSNNDGTIDMYGTGVLGKNNGDSVASWLDHALQAGADRLVIGEDGKANVNTKPYVDALDFLTKVLNEDKSAPEGALNMASDEIAELFWNGKMAMMLEWGHFFVPSNDPAKSKVAGKVGSAPMIAGEAGIGVVPGPWYEVIPSSSKKQDIAKQYVKFLYDRNEQFLSAIGVAARKSILETNGQKPEYAHLLSLGETLAAKQTKNRPVLEHWNEIESEALIPAVQSALSGKKTPQEALDEAAEVINEIQGQ</sequence>
<evidence type="ECO:0000256" key="2">
    <source>
        <dbReference type="ARBA" id="ARBA00022448"/>
    </source>
</evidence>
<evidence type="ECO:0000256" key="3">
    <source>
        <dbReference type="ARBA" id="ARBA00022729"/>
    </source>
</evidence>
<evidence type="ECO:0000313" key="6">
    <source>
        <dbReference type="Proteomes" id="UP001141950"/>
    </source>
</evidence>
<dbReference type="InterPro" id="IPR050490">
    <property type="entry name" value="Bact_solute-bd_prot1"/>
</dbReference>
<dbReference type="PANTHER" id="PTHR43649">
    <property type="entry name" value="ARABINOSE-BINDING PROTEIN-RELATED"/>
    <property type="match status" value="1"/>
</dbReference>
<dbReference type="Pfam" id="PF01547">
    <property type="entry name" value="SBP_bac_1"/>
    <property type="match status" value="1"/>
</dbReference>